<protein>
    <submittedName>
        <fullName evidence="1">Uncharacterized protein</fullName>
    </submittedName>
</protein>
<organism evidence="1">
    <name type="scientific">Medicago truncatula</name>
    <name type="common">Barrel medic</name>
    <name type="synonym">Medicago tribuloides</name>
    <dbReference type="NCBI Taxonomy" id="3880"/>
    <lineage>
        <taxon>Eukaryota</taxon>
        <taxon>Viridiplantae</taxon>
        <taxon>Streptophyta</taxon>
        <taxon>Embryophyta</taxon>
        <taxon>Tracheophyta</taxon>
        <taxon>Spermatophyta</taxon>
        <taxon>Magnoliopsida</taxon>
        <taxon>eudicotyledons</taxon>
        <taxon>Gunneridae</taxon>
        <taxon>Pentapetalae</taxon>
        <taxon>rosids</taxon>
        <taxon>fabids</taxon>
        <taxon>Fabales</taxon>
        <taxon>Fabaceae</taxon>
        <taxon>Papilionoideae</taxon>
        <taxon>50 kb inversion clade</taxon>
        <taxon>NPAAA clade</taxon>
        <taxon>Hologalegina</taxon>
        <taxon>IRL clade</taxon>
        <taxon>Trifolieae</taxon>
        <taxon>Medicago</taxon>
    </lineage>
</organism>
<comment type="caution">
    <text evidence="1">The sequence shown here is derived from an EMBL/GenBank/DDBJ whole genome shotgun (WGS) entry which is preliminary data.</text>
</comment>
<dbReference type="Proteomes" id="UP000265566">
    <property type="component" value="Chromosome 6"/>
</dbReference>
<gene>
    <name evidence="1" type="ORF">MtrunA17_Chr6g0477481</name>
</gene>
<sequence length="89" mass="9938">MQLVVNSLQTGCAISASNQNLGEGWIFFLGGWGLKNKFSCLQVHQCYPFSSVSDKIYLFSPPSNPKLSLSLSSSSDFFIYRIFDFSVLK</sequence>
<dbReference type="AlphaFoldDB" id="A0A396HMT7"/>
<name>A0A396HMT7_MEDTR</name>
<dbReference type="Gramene" id="rna36801">
    <property type="protein sequence ID" value="RHN52167.1"/>
    <property type="gene ID" value="gene36801"/>
</dbReference>
<reference evidence="1" key="1">
    <citation type="journal article" date="2018" name="Nat. Plants">
        <title>Whole-genome landscape of Medicago truncatula symbiotic genes.</title>
        <authorList>
            <person name="Pecrix Y."/>
            <person name="Gamas P."/>
            <person name="Carrere S."/>
        </authorList>
    </citation>
    <scope>NUCLEOTIDE SEQUENCE</scope>
    <source>
        <tissue evidence="1">Leaves</tissue>
    </source>
</reference>
<dbReference type="EMBL" id="PSQE01000006">
    <property type="protein sequence ID" value="RHN52167.1"/>
    <property type="molecule type" value="Genomic_DNA"/>
</dbReference>
<proteinExistence type="predicted"/>
<evidence type="ECO:0000313" key="1">
    <source>
        <dbReference type="EMBL" id="RHN52167.1"/>
    </source>
</evidence>
<accession>A0A396HMT7</accession>